<reference evidence="3" key="2">
    <citation type="submission" date="2019-06" db="EMBL/GenBank/DDBJ databases">
        <title>Co-occurence of chitin degradation, pigmentation and bioactivity in marine Pseudoalteromonas.</title>
        <authorList>
            <person name="Sonnenschein E.C."/>
            <person name="Bech P.K."/>
        </authorList>
    </citation>
    <scope>NUCLEOTIDE SEQUENCE [LARGE SCALE GENOMIC DNA]</scope>
    <source>
        <strain evidence="3">S1189</strain>
    </source>
</reference>
<proteinExistence type="predicted"/>
<dbReference type="InterPro" id="IPR001387">
    <property type="entry name" value="Cro/C1-type_HTH"/>
</dbReference>
<dbReference type="InterPro" id="IPR010982">
    <property type="entry name" value="Lambda_DNA-bd_dom_sf"/>
</dbReference>
<comment type="caution">
    <text evidence="2">The sequence shown here is derived from an EMBL/GenBank/DDBJ whole genome shotgun (WGS) entry which is preliminary data.</text>
</comment>
<dbReference type="SUPFAM" id="SSF47413">
    <property type="entry name" value="lambda repressor-like DNA-binding domains"/>
    <property type="match status" value="1"/>
</dbReference>
<dbReference type="RefSeq" id="WP_138569235.1">
    <property type="nucleotide sequence ID" value="NZ_PNCM01000071.1"/>
</dbReference>
<reference evidence="2 3" key="1">
    <citation type="submission" date="2017-12" db="EMBL/GenBank/DDBJ databases">
        <authorList>
            <person name="Paulsen S."/>
            <person name="Gram L.K."/>
        </authorList>
    </citation>
    <scope>NUCLEOTIDE SEQUENCE [LARGE SCALE GENOMIC DNA]</scope>
    <source>
        <strain evidence="2 3">S1189</strain>
    </source>
</reference>
<dbReference type="PROSITE" id="PS50943">
    <property type="entry name" value="HTH_CROC1"/>
    <property type="match status" value="1"/>
</dbReference>
<dbReference type="Gene3D" id="1.10.260.40">
    <property type="entry name" value="lambda repressor-like DNA-binding domains"/>
    <property type="match status" value="1"/>
</dbReference>
<dbReference type="AlphaFoldDB" id="A0A5S3YMJ1"/>
<evidence type="ECO:0000259" key="1">
    <source>
        <dbReference type="PROSITE" id="PS50943"/>
    </source>
</evidence>
<dbReference type="OrthoDB" id="21915at2"/>
<feature type="domain" description="HTH cro/C1-type" evidence="1">
    <location>
        <begin position="3"/>
        <end position="56"/>
    </location>
</feature>
<dbReference type="GO" id="GO:0003677">
    <property type="term" value="F:DNA binding"/>
    <property type="evidence" value="ECO:0007669"/>
    <property type="project" value="InterPro"/>
</dbReference>
<accession>A0A5S3YMJ1</accession>
<dbReference type="Proteomes" id="UP000307362">
    <property type="component" value="Unassembled WGS sequence"/>
</dbReference>
<name>A0A5S3YMJ1_9GAMM</name>
<dbReference type="SMART" id="SM00530">
    <property type="entry name" value="HTH_XRE"/>
    <property type="match status" value="1"/>
</dbReference>
<evidence type="ECO:0000313" key="2">
    <source>
        <dbReference type="EMBL" id="TMP77365.1"/>
    </source>
</evidence>
<dbReference type="Pfam" id="PF01381">
    <property type="entry name" value="HTH_3"/>
    <property type="match status" value="1"/>
</dbReference>
<dbReference type="CDD" id="cd00093">
    <property type="entry name" value="HTH_XRE"/>
    <property type="match status" value="1"/>
</dbReference>
<evidence type="ECO:0000313" key="3">
    <source>
        <dbReference type="Proteomes" id="UP000307362"/>
    </source>
</evidence>
<organism evidence="2 3">
    <name type="scientific">Pseudoalteromonas phenolica</name>
    <dbReference type="NCBI Taxonomy" id="161398"/>
    <lineage>
        <taxon>Bacteria</taxon>
        <taxon>Pseudomonadati</taxon>
        <taxon>Pseudomonadota</taxon>
        <taxon>Gammaproteobacteria</taxon>
        <taxon>Alteromonadales</taxon>
        <taxon>Pseudoalteromonadaceae</taxon>
        <taxon>Pseudoalteromonas</taxon>
    </lineage>
</organism>
<protein>
    <submittedName>
        <fullName evidence="2">Transcriptional regulator</fullName>
    </submittedName>
</protein>
<sequence>MVLKQLRVSRHLAQGQLSEMSRLNVRSIQRIESGHNASLESLKCLASVLEVNVDTLQQMRLDMKTQKELWQAAPLWVRCWFALNYLNLTPSKRATVRSLFTCHISGYLFCLLSLIS</sequence>
<dbReference type="EMBL" id="PNCM01000071">
    <property type="protein sequence ID" value="TMP77365.1"/>
    <property type="molecule type" value="Genomic_DNA"/>
</dbReference>
<gene>
    <name evidence="2" type="ORF">CWB73_20285</name>
</gene>